<comment type="caution">
    <text evidence="2">The sequence shown here is derived from an EMBL/GenBank/DDBJ whole genome shotgun (WGS) entry which is preliminary data.</text>
</comment>
<name>A0A2S9YFM0_9BACT</name>
<reference evidence="2 3" key="1">
    <citation type="submission" date="2018-03" db="EMBL/GenBank/DDBJ databases">
        <title>Draft Genome Sequences of the Obligatory Marine Myxobacteria Enhygromyxa salina SWB007.</title>
        <authorList>
            <person name="Poehlein A."/>
            <person name="Moghaddam J.A."/>
            <person name="Harms H."/>
            <person name="Alanjari M."/>
            <person name="Koenig G.M."/>
            <person name="Daniel R."/>
            <person name="Schaeberle T.F."/>
        </authorList>
    </citation>
    <scope>NUCLEOTIDE SEQUENCE [LARGE SCALE GENOMIC DNA]</scope>
    <source>
        <strain evidence="2 3">SWB007</strain>
    </source>
</reference>
<evidence type="ECO:0000313" key="2">
    <source>
        <dbReference type="EMBL" id="PRQ03904.1"/>
    </source>
</evidence>
<evidence type="ECO:0000256" key="1">
    <source>
        <dbReference type="SAM" id="MobiDB-lite"/>
    </source>
</evidence>
<evidence type="ECO:0008006" key="4">
    <source>
        <dbReference type="Google" id="ProtNLM"/>
    </source>
</evidence>
<protein>
    <recommendedName>
        <fullName evidence="4">Dipeptide-binding ABC transporter, periplasmic substrate-binding component</fullName>
    </recommendedName>
</protein>
<dbReference type="AlphaFoldDB" id="A0A2S9YFM0"/>
<feature type="compositionally biased region" description="Acidic residues" evidence="1">
    <location>
        <begin position="67"/>
        <end position="141"/>
    </location>
</feature>
<feature type="region of interest" description="Disordered" evidence="1">
    <location>
        <begin position="63"/>
        <end position="146"/>
    </location>
</feature>
<evidence type="ECO:0000313" key="3">
    <source>
        <dbReference type="Proteomes" id="UP000238823"/>
    </source>
</evidence>
<proteinExistence type="predicted"/>
<dbReference type="EMBL" id="PVNL01000106">
    <property type="protein sequence ID" value="PRQ03904.1"/>
    <property type="molecule type" value="Genomic_DNA"/>
</dbReference>
<dbReference type="Proteomes" id="UP000238823">
    <property type="component" value="Unassembled WGS sequence"/>
</dbReference>
<organism evidence="2 3">
    <name type="scientific">Enhygromyxa salina</name>
    <dbReference type="NCBI Taxonomy" id="215803"/>
    <lineage>
        <taxon>Bacteria</taxon>
        <taxon>Pseudomonadati</taxon>
        <taxon>Myxococcota</taxon>
        <taxon>Polyangia</taxon>
        <taxon>Nannocystales</taxon>
        <taxon>Nannocystaceae</taxon>
        <taxon>Enhygromyxa</taxon>
    </lineage>
</organism>
<gene>
    <name evidence="2" type="ORF">ENSA7_51950</name>
</gene>
<sequence length="312" mass="32666">MRDTETVELQGRVPVRGRGECAIWGYDGVSRTVYAVRMRYGSSIVCACLVLGTGCGFDATGAGDSPEAADDTGGDGDGDPGDGDPGDGDGDSGDGDGDPGDGDGDTGDGDGDTGDGDGDTGDGDGDTGDGDGDTGDGDGDPDPCAGFTYQTLMLASHGETELPMDIYGDPNQNPGVFAQSQEEGAGTITWTFELVCPAEVVIWGLVWDSKPGIEGNDPDSFWVRVDGEDPEHKWVYGCHTENIQSNWSYQPVSHNQGTDFCMVEDLSWNLAAGMHTLRFRNREFSATAVDAAAVGRVLVTTDMNYVPTLQND</sequence>
<accession>A0A2S9YFM0</accession>